<dbReference type="AlphaFoldDB" id="A0A1G8VEW3"/>
<dbReference type="RefSeq" id="WP_092701765.1">
    <property type="nucleotide sequence ID" value="NZ_FNFC01000006.1"/>
</dbReference>
<protein>
    <submittedName>
        <fullName evidence="1">Uncharacterized protein</fullName>
    </submittedName>
</protein>
<organism evidence="1 2">
    <name type="scientific">Halovenus aranensis</name>
    <dbReference type="NCBI Taxonomy" id="890420"/>
    <lineage>
        <taxon>Archaea</taxon>
        <taxon>Methanobacteriati</taxon>
        <taxon>Methanobacteriota</taxon>
        <taxon>Stenosarchaea group</taxon>
        <taxon>Halobacteria</taxon>
        <taxon>Halobacteriales</taxon>
        <taxon>Haloarculaceae</taxon>
        <taxon>Halovenus</taxon>
    </lineage>
</organism>
<gene>
    <name evidence="1" type="ORF">SAMN05216226_106187</name>
</gene>
<evidence type="ECO:0000313" key="2">
    <source>
        <dbReference type="Proteomes" id="UP000198856"/>
    </source>
</evidence>
<dbReference type="Proteomes" id="UP000198856">
    <property type="component" value="Unassembled WGS sequence"/>
</dbReference>
<dbReference type="EMBL" id="FNFC01000006">
    <property type="protein sequence ID" value="SDJ64583.1"/>
    <property type="molecule type" value="Genomic_DNA"/>
</dbReference>
<reference evidence="1 2" key="1">
    <citation type="submission" date="2016-10" db="EMBL/GenBank/DDBJ databases">
        <authorList>
            <person name="de Groot N.N."/>
        </authorList>
    </citation>
    <scope>NUCLEOTIDE SEQUENCE [LARGE SCALE GENOMIC DNA]</scope>
    <source>
        <strain evidence="1 2">IBRC-M10015</strain>
    </source>
</reference>
<proteinExistence type="predicted"/>
<dbReference type="STRING" id="890420.SAMN05216226_106187"/>
<name>A0A1G8VEW3_9EURY</name>
<accession>A0A1G8VEW3</accession>
<evidence type="ECO:0000313" key="1">
    <source>
        <dbReference type="EMBL" id="SDJ64583.1"/>
    </source>
</evidence>
<sequence length="161" mass="17833">MGERAVARITGPDVSYWYRSRWGARDAVLDAVFAADSPAKRLATVDWRPVTATRGRQPDAQTTEIVYHIGRDGVAIFVPLWFGTGLFEPPSGSTDGVLVPATSLSEVRRIRRHHRQLKEQVVDAVAAGFTPESARRLSRRIAVLVETVAVQFRRAASFYIG</sequence>
<keyword evidence="2" id="KW-1185">Reference proteome</keyword>